<keyword evidence="4 5" id="KW-0472">Membrane</keyword>
<dbReference type="Pfam" id="PF01124">
    <property type="entry name" value="MAPEG"/>
    <property type="match status" value="1"/>
</dbReference>
<feature type="transmembrane region" description="Helical" evidence="5">
    <location>
        <begin position="38"/>
        <end position="64"/>
    </location>
</feature>
<organism evidence="6 7">
    <name type="scientific">Thalassolituus maritimus</name>
    <dbReference type="NCBI Taxonomy" id="484498"/>
    <lineage>
        <taxon>Bacteria</taxon>
        <taxon>Pseudomonadati</taxon>
        <taxon>Pseudomonadota</taxon>
        <taxon>Gammaproteobacteria</taxon>
        <taxon>Oceanospirillales</taxon>
        <taxon>Oceanospirillaceae</taxon>
        <taxon>Thalassolituus</taxon>
    </lineage>
</organism>
<feature type="transmembrane region" description="Helical" evidence="5">
    <location>
        <begin position="76"/>
        <end position="100"/>
    </location>
</feature>
<dbReference type="InterPro" id="IPR001129">
    <property type="entry name" value="Membr-assoc_MAPEG"/>
</dbReference>
<dbReference type="SUPFAM" id="SSF161084">
    <property type="entry name" value="MAPEG domain-like"/>
    <property type="match status" value="1"/>
</dbReference>
<dbReference type="Gene3D" id="1.20.120.550">
    <property type="entry name" value="Membrane associated eicosanoid/glutathione metabolism-like domain"/>
    <property type="match status" value="1"/>
</dbReference>
<evidence type="ECO:0000256" key="4">
    <source>
        <dbReference type="ARBA" id="ARBA00023136"/>
    </source>
</evidence>
<accession>A0ABQ0A0G1</accession>
<keyword evidence="7" id="KW-1185">Reference proteome</keyword>
<evidence type="ECO:0000256" key="5">
    <source>
        <dbReference type="SAM" id="Phobius"/>
    </source>
</evidence>
<comment type="caution">
    <text evidence="6">The sequence shown here is derived from an EMBL/GenBank/DDBJ whole genome shotgun (WGS) entry which is preliminary data.</text>
</comment>
<dbReference type="Proteomes" id="UP001481413">
    <property type="component" value="Unassembled WGS sequence"/>
</dbReference>
<reference evidence="6 7" key="1">
    <citation type="submission" date="2024-04" db="EMBL/GenBank/DDBJ databases">
        <title>Draft genome sequence of Thalassolituus maritimus NBRC 116585.</title>
        <authorList>
            <person name="Miyakawa T."/>
            <person name="Kusuya Y."/>
            <person name="Miura T."/>
        </authorList>
    </citation>
    <scope>NUCLEOTIDE SEQUENCE [LARGE SCALE GENOMIC DNA]</scope>
    <source>
        <strain evidence="6 7">5NW40-0001</strain>
    </source>
</reference>
<evidence type="ECO:0000313" key="6">
    <source>
        <dbReference type="EMBL" id="GAA6145884.1"/>
    </source>
</evidence>
<evidence type="ECO:0000256" key="1">
    <source>
        <dbReference type="ARBA" id="ARBA00004370"/>
    </source>
</evidence>
<dbReference type="EMBL" id="BAABWH010000005">
    <property type="protein sequence ID" value="GAA6145884.1"/>
    <property type="molecule type" value="Genomic_DNA"/>
</dbReference>
<evidence type="ECO:0000256" key="2">
    <source>
        <dbReference type="ARBA" id="ARBA00022692"/>
    </source>
</evidence>
<name>A0ABQ0A0G1_9GAMM</name>
<comment type="subcellular location">
    <subcellularLocation>
        <location evidence="1">Membrane</location>
    </subcellularLocation>
</comment>
<dbReference type="InterPro" id="IPR023352">
    <property type="entry name" value="MAPEG-like_dom_sf"/>
</dbReference>
<keyword evidence="3 5" id="KW-1133">Transmembrane helix</keyword>
<evidence type="ECO:0000313" key="7">
    <source>
        <dbReference type="Proteomes" id="UP001481413"/>
    </source>
</evidence>
<proteinExistence type="predicted"/>
<gene>
    <name evidence="6" type="ORF">NBRC116585_20020</name>
</gene>
<evidence type="ECO:0008006" key="8">
    <source>
        <dbReference type="Google" id="ProtNLM"/>
    </source>
</evidence>
<sequence length="106" mass="12150">MKMKLDPTVPSGTQMAQLPAKVRWKADNYNHLMEQPTLFYAVTLALCFLNQASELAVVAAWSYVVLRIIHSLFQALFNIIQVRFVLFILSNIPLMIMIYLTASRVF</sequence>
<evidence type="ECO:0000256" key="3">
    <source>
        <dbReference type="ARBA" id="ARBA00022989"/>
    </source>
</evidence>
<keyword evidence="2 5" id="KW-0812">Transmembrane</keyword>
<protein>
    <recommendedName>
        <fullName evidence="8">MAPEG family protein</fullName>
    </recommendedName>
</protein>